<proteinExistence type="predicted"/>
<accession>A0A2U3LHA2</accession>
<evidence type="ECO:0000313" key="3">
    <source>
        <dbReference type="Proteomes" id="UP000238916"/>
    </source>
</evidence>
<name>A0A2U3LHA2_9FIRM</name>
<dbReference type="InterPro" id="IPR027417">
    <property type="entry name" value="P-loop_NTPase"/>
</dbReference>
<keyword evidence="1" id="KW-0175">Coiled coil</keyword>
<gene>
    <name evidence="2" type="ORF">SBF1_50080</name>
</gene>
<dbReference type="Proteomes" id="UP000238916">
    <property type="component" value="Unassembled WGS sequence"/>
</dbReference>
<evidence type="ECO:0000313" key="2">
    <source>
        <dbReference type="EMBL" id="SPF51196.1"/>
    </source>
</evidence>
<sequence>MNQTIIQLQSLHLINFKGVEDFTLELNGKNADVYGRNATYKSTIYNSSQWLLFGKDSDGRSDYQIKPQDKDGNEIHHLESSVEGIFLVNGKSLKLKRQLSEKWVKKRGSQETIFDGNETSYWVNDVPVKAKDYVLEINLLIKENIFKLLTNPLFFNTDGKGWTWQERRKILFEISGNLSDSGVIDSCVTASDKSMLDLLTVINSGRTIENHKLVIAEKIKNTKKDLDGIPARISEQQRSISVDEVDYTAIETSLQEQKATLQGIELELATNAQGASLYRQKQQQAYALQNQINGRKLELEVKAGAESKKLVDEKANLEGEKYSISKEVSRLGSNSLVRIAELDAIAGKIIELRKEWSEENSRQFVAPEGFNCPTCEQPLPEGKTQEKIDKLKENFDKDKVQALASIRAKGKDKAARAEVLNEEKEIDSASLSTLEESLKRINIRLSELETAITEQQQPTVVNYDADSTYSVFKATLDRINVELDKPVEDTTTEILARKQEIADTIEALNKTLNQKEVVEKAHIRINELKAEESKLAQELSEYERHDFLIKQFTSAKVKMLEDRINSKFETVKFKLFDTLNDGTEKEVCRTLVDTNGVLVEFDGANNGGKINTGLEIINLLSEFYGVSCPIFVDNAESLSSFVGVNSQVIKLIVSVEDPILRVEVQE</sequence>
<evidence type="ECO:0000256" key="1">
    <source>
        <dbReference type="SAM" id="Coils"/>
    </source>
</evidence>
<feature type="coiled-coil region" evidence="1">
    <location>
        <begin position="518"/>
        <end position="545"/>
    </location>
</feature>
<organism evidence="2 3">
    <name type="scientific">Candidatus Desulfosporosinus infrequens</name>
    <dbReference type="NCBI Taxonomy" id="2043169"/>
    <lineage>
        <taxon>Bacteria</taxon>
        <taxon>Bacillati</taxon>
        <taxon>Bacillota</taxon>
        <taxon>Clostridia</taxon>
        <taxon>Eubacteriales</taxon>
        <taxon>Desulfitobacteriaceae</taxon>
        <taxon>Desulfosporosinus</taxon>
    </lineage>
</organism>
<dbReference type="AlphaFoldDB" id="A0A2U3LHA2"/>
<reference evidence="3" key="1">
    <citation type="submission" date="2018-02" db="EMBL/GenBank/DDBJ databases">
        <authorList>
            <person name="Hausmann B."/>
        </authorList>
    </citation>
    <scope>NUCLEOTIDE SEQUENCE [LARGE SCALE GENOMIC DNA]</scope>
    <source>
        <strain evidence="3">Peat soil MAG SbF1</strain>
    </source>
</reference>
<dbReference type="Gene3D" id="3.40.50.300">
    <property type="entry name" value="P-loop containing nucleotide triphosphate hydrolases"/>
    <property type="match status" value="1"/>
</dbReference>
<protein>
    <submittedName>
        <fullName evidence="2">Uncharacterized protein</fullName>
    </submittedName>
</protein>
<dbReference type="EMBL" id="OMOF01000445">
    <property type="protein sequence ID" value="SPF51196.1"/>
    <property type="molecule type" value="Genomic_DNA"/>
</dbReference>
<dbReference type="OrthoDB" id="1698838at2"/>